<dbReference type="EMBL" id="CP022133">
    <property type="protein sequence ID" value="ASG66648.1"/>
    <property type="molecule type" value="Genomic_DNA"/>
</dbReference>
<feature type="transmembrane region" description="Helical" evidence="1">
    <location>
        <begin position="962"/>
        <end position="986"/>
    </location>
</feature>
<dbReference type="PANTHER" id="PTHR32063:SF16">
    <property type="entry name" value="CATION EFFLUX SYSTEM (ACRB_ACRD_ACRF FAMILY)"/>
    <property type="match status" value="1"/>
</dbReference>
<feature type="transmembrane region" description="Helical" evidence="1">
    <location>
        <begin position="406"/>
        <end position="426"/>
    </location>
</feature>
<dbReference type="InterPro" id="IPR027463">
    <property type="entry name" value="AcrB_DN_DC_subdom"/>
</dbReference>
<dbReference type="Gene3D" id="3.30.70.1440">
    <property type="entry name" value="Multidrug efflux transporter AcrB pore domain"/>
    <property type="match status" value="1"/>
</dbReference>
<dbReference type="PRINTS" id="PR00702">
    <property type="entry name" value="ACRIFLAVINRP"/>
</dbReference>
<dbReference type="Pfam" id="PF00873">
    <property type="entry name" value="ACR_tran"/>
    <property type="match status" value="1"/>
</dbReference>
<evidence type="ECO:0000256" key="1">
    <source>
        <dbReference type="SAM" id="Phobius"/>
    </source>
</evidence>
<keyword evidence="3" id="KW-1185">Reference proteome</keyword>
<dbReference type="Gene3D" id="1.20.1640.10">
    <property type="entry name" value="Multidrug efflux transporter AcrB transmembrane domain"/>
    <property type="match status" value="2"/>
</dbReference>
<name>A0ABM6LVP3_9GAMM</name>
<organism evidence="2 3">
    <name type="scientific">Idiomarina piscisalsi</name>
    <dbReference type="NCBI Taxonomy" id="1096243"/>
    <lineage>
        <taxon>Bacteria</taxon>
        <taxon>Pseudomonadati</taxon>
        <taxon>Pseudomonadota</taxon>
        <taxon>Gammaproteobacteria</taxon>
        <taxon>Alteromonadales</taxon>
        <taxon>Idiomarinaceae</taxon>
        <taxon>Idiomarina</taxon>
    </lineage>
</organism>
<reference evidence="2 3" key="1">
    <citation type="submission" date="2017-06" db="EMBL/GenBank/DDBJ databases">
        <title>Complete genome sequence of Idiomarina piscisalsi strain 10PY1A isolated from soil of Soudi Arabia.</title>
        <authorList>
            <person name="Kim M.-C."/>
            <person name="Jung B.K."/>
            <person name="Budiyanto F."/>
            <person name="Nzila A."/>
            <person name="Shin J.-H."/>
        </authorList>
    </citation>
    <scope>NUCLEOTIDE SEQUENCE [LARGE SCALE GENOMIC DNA]</scope>
    <source>
        <strain evidence="2 3">10PY1A</strain>
    </source>
</reference>
<evidence type="ECO:0000313" key="2">
    <source>
        <dbReference type="EMBL" id="ASG66648.1"/>
    </source>
</evidence>
<feature type="transmembrane region" description="Helical" evidence="1">
    <location>
        <begin position="23"/>
        <end position="41"/>
    </location>
</feature>
<dbReference type="RefSeq" id="WP_088769049.1">
    <property type="nucleotide sequence ID" value="NZ_CP022133.1"/>
</dbReference>
<feature type="transmembrane region" description="Helical" evidence="1">
    <location>
        <begin position="911"/>
        <end position="929"/>
    </location>
</feature>
<dbReference type="Proteomes" id="UP000197717">
    <property type="component" value="Chromosome"/>
</dbReference>
<dbReference type="InterPro" id="IPR001036">
    <property type="entry name" value="Acrflvin-R"/>
</dbReference>
<dbReference type="Gene3D" id="3.30.70.1430">
    <property type="entry name" value="Multidrug efflux transporter AcrB pore domain"/>
    <property type="match status" value="2"/>
</dbReference>
<proteinExistence type="predicted"/>
<feature type="transmembrane region" description="Helical" evidence="1">
    <location>
        <begin position="1038"/>
        <end position="1064"/>
    </location>
</feature>
<feature type="transmembrane region" description="Helical" evidence="1">
    <location>
        <begin position="1006"/>
        <end position="1026"/>
    </location>
</feature>
<dbReference type="Gene3D" id="3.30.70.1320">
    <property type="entry name" value="Multidrug efflux transporter AcrB pore domain like"/>
    <property type="match status" value="1"/>
</dbReference>
<evidence type="ECO:0000313" key="3">
    <source>
        <dbReference type="Proteomes" id="UP000197717"/>
    </source>
</evidence>
<keyword evidence="1" id="KW-0472">Membrane</keyword>
<dbReference type="SUPFAM" id="SSF82693">
    <property type="entry name" value="Multidrug efflux transporter AcrB pore domain, PN1, PN2, PC1 and PC2 subdomains"/>
    <property type="match status" value="3"/>
</dbReference>
<accession>A0ABM6LVP3</accession>
<gene>
    <name evidence="2" type="ORF">CEW91_11100</name>
</gene>
<feature type="transmembrane region" description="Helical" evidence="1">
    <location>
        <begin position="483"/>
        <end position="507"/>
    </location>
</feature>
<dbReference type="Gene3D" id="3.30.2090.10">
    <property type="entry name" value="Multidrug efflux transporter AcrB TolC docking domain, DN and DC subdomains"/>
    <property type="match status" value="2"/>
</dbReference>
<sequence length="1074" mass="117354">MSNSDKKLGPSGVIADIFQRSELTPLICLLGIVMGIVAVLITPKEEEPQIDVTMADIMVGFPGASMQEVEQLIAIPGEQILSEMPKVEHVYSVSRAGQAVLTVQFEVGVPRQEALVTLYNKTQSNVDWFPPGLGVMQPVVKPRSIDDVPIMTLTLYDKDQVKSAEQLTALAHRLEIALKQIPGTRDIKTHGAVRQHVNVEVDSSKLSGYGLTVLDIKQAIDASNTAGPETRVTQNGLSVPFQAGGFLQSVDDMKSLVVGTEKGRPIYLTDVAAVKDSGSQPAQSALMGGVDNDSQVYPAVTLAVSKKPGENAIDITNAVRQRLAELKNELLPPDIEVSVTRDYGKTATDKFNQLVSDLISATVSVILLVLLSMGWRQAVIVGIAVMVTLLFTLVFSWAWGFTLNRVSLFALIFSIGILVDDGIVITENIHRRVRNSKKALTETIPKAVDEVGSPTIMATLTIMAALIPMAFVSGLMGPYMSPIPINASAGMVFSQLMAFIVAPWLALRLLNKERGKDSEDESDSAAGTSDKLKAVFEKLLRPLLGDKRRGRRALFGAGVFALLILVMLLPVYKGVILKMLPFDNKSELQIVVDMPDDAAMEETQRLQVALGNYLTTVDEVDSWQAYAGKASPINFNGLVRQYYLRSQPNQGDIQINLKNKEERERASHEIARDIRSSLTDIAQPFEAAIKVVEVPPGPPVLAPIVAEIYGGNAEQQIDLAETILAKMSDVRGLVDKDSTVTDDVARWFLMIDRQRAAQLGISQQQVTQSLMLLINAQPAGYLHKDTAKYAVPILVQLNEGAKAQKQQILSLNVRSQNGAMVPISSFASLETEQWQGSRYHKDLQPVTYVQANMAGETDSPIYGMFELVSLIDEMDNPPEQFFINQPSANGPVAIKWDGEWQITYETFRDMGVAYSVGIFMIFVLLVAQFRSYLMPLIIMSPIPLTLVGILPGHWLLGKEFTATSMIGMIALAGIIVRNSILLVVFIRQLIDEGYSLEDAVVLSGAVRLKPIVLTAVSAMIGAYFILSDPIFNGLAISLMFGLAASTLLTVLVVPLLYYGLYDYLADSKGHKRDR</sequence>
<protein>
    <submittedName>
        <fullName evidence="2">Multidrug transporter AcrB</fullName>
    </submittedName>
</protein>
<feature type="transmembrane region" description="Helical" evidence="1">
    <location>
        <begin position="936"/>
        <end position="956"/>
    </location>
</feature>
<feature type="transmembrane region" description="Helical" evidence="1">
    <location>
        <begin position="354"/>
        <end position="371"/>
    </location>
</feature>
<dbReference type="SUPFAM" id="SSF82866">
    <property type="entry name" value="Multidrug efflux transporter AcrB transmembrane domain"/>
    <property type="match status" value="2"/>
</dbReference>
<dbReference type="PANTHER" id="PTHR32063">
    <property type="match status" value="1"/>
</dbReference>
<dbReference type="SUPFAM" id="SSF82714">
    <property type="entry name" value="Multidrug efflux transporter AcrB TolC docking domain, DN and DC subdomains"/>
    <property type="match status" value="2"/>
</dbReference>
<feature type="transmembrane region" description="Helical" evidence="1">
    <location>
        <begin position="378"/>
        <end position="400"/>
    </location>
</feature>
<feature type="transmembrane region" description="Helical" evidence="1">
    <location>
        <begin position="447"/>
        <end position="471"/>
    </location>
</feature>
<feature type="transmembrane region" description="Helical" evidence="1">
    <location>
        <begin position="553"/>
        <end position="572"/>
    </location>
</feature>
<keyword evidence="1" id="KW-0812">Transmembrane</keyword>
<keyword evidence="1" id="KW-1133">Transmembrane helix</keyword>